<dbReference type="PANTHER" id="PTHR43560">
    <property type="entry name" value="ION-TRANSLOCATING OXIDOREDUCTASE COMPLEX SUBUNIT B"/>
    <property type="match status" value="1"/>
</dbReference>
<dbReference type="PROSITE" id="PS51379">
    <property type="entry name" value="4FE4S_FER_2"/>
    <property type="match status" value="1"/>
</dbReference>
<dbReference type="AlphaFoldDB" id="A0A3B1DEK6"/>
<accession>A0A3B1DEK6</accession>
<dbReference type="PANTHER" id="PTHR43560:SF1">
    <property type="entry name" value="ION-TRANSLOCATING OXIDOREDUCTASE COMPLEX SUBUNIT B"/>
    <property type="match status" value="1"/>
</dbReference>
<evidence type="ECO:0000256" key="5">
    <source>
        <dbReference type="ARBA" id="ARBA00022967"/>
    </source>
</evidence>
<evidence type="ECO:0000256" key="8">
    <source>
        <dbReference type="ARBA" id="ARBA00023014"/>
    </source>
</evidence>
<dbReference type="PROSITE" id="PS00198">
    <property type="entry name" value="4FE4S_FER_1"/>
    <property type="match status" value="1"/>
</dbReference>
<evidence type="ECO:0000256" key="1">
    <source>
        <dbReference type="ARBA" id="ARBA00022448"/>
    </source>
</evidence>
<proteinExistence type="inferred from homology"/>
<feature type="domain" description="4Fe-4S ferredoxin-type" evidence="10">
    <location>
        <begin position="162"/>
        <end position="191"/>
    </location>
</feature>
<dbReference type="Pfam" id="PF12837">
    <property type="entry name" value="Fer4_6"/>
    <property type="match status" value="1"/>
</dbReference>
<keyword evidence="4" id="KW-0677">Repeat</keyword>
<dbReference type="InterPro" id="IPR007202">
    <property type="entry name" value="4Fe-4S_dom"/>
</dbReference>
<evidence type="ECO:0000256" key="4">
    <source>
        <dbReference type="ARBA" id="ARBA00022737"/>
    </source>
</evidence>
<evidence type="ECO:0000256" key="6">
    <source>
        <dbReference type="ARBA" id="ARBA00022982"/>
    </source>
</evidence>
<dbReference type="PROSITE" id="PS51656">
    <property type="entry name" value="4FE4S"/>
    <property type="match status" value="1"/>
</dbReference>
<dbReference type="HAMAP" id="MF_00463">
    <property type="entry name" value="RsxB_RnfB"/>
    <property type="match status" value="1"/>
</dbReference>
<dbReference type="GO" id="GO:0046872">
    <property type="term" value="F:metal ion binding"/>
    <property type="evidence" value="ECO:0007669"/>
    <property type="project" value="UniProtKB-KW"/>
</dbReference>
<dbReference type="Gene3D" id="3.30.70.20">
    <property type="match status" value="1"/>
</dbReference>
<keyword evidence="6" id="KW-0249">Electron transport</keyword>
<evidence type="ECO:0000313" key="12">
    <source>
        <dbReference type="EMBL" id="VAX41256.1"/>
    </source>
</evidence>
<dbReference type="SUPFAM" id="SSF54862">
    <property type="entry name" value="4Fe-4S ferredoxins"/>
    <property type="match status" value="1"/>
</dbReference>
<evidence type="ECO:0000259" key="10">
    <source>
        <dbReference type="PROSITE" id="PS51379"/>
    </source>
</evidence>
<dbReference type="GO" id="GO:0051539">
    <property type="term" value="F:4 iron, 4 sulfur cluster binding"/>
    <property type="evidence" value="ECO:0007669"/>
    <property type="project" value="UniProtKB-KW"/>
</dbReference>
<dbReference type="InterPro" id="IPR010207">
    <property type="entry name" value="Elect_transpt_cplx_RnfB/RsxB"/>
</dbReference>
<evidence type="ECO:0000256" key="2">
    <source>
        <dbReference type="ARBA" id="ARBA00022485"/>
    </source>
</evidence>
<evidence type="ECO:0000259" key="11">
    <source>
        <dbReference type="PROSITE" id="PS51656"/>
    </source>
</evidence>
<evidence type="ECO:0000256" key="9">
    <source>
        <dbReference type="ARBA" id="ARBA00023136"/>
    </source>
</evidence>
<dbReference type="Gene3D" id="1.10.15.40">
    <property type="entry name" value="Electron transport complex subunit B, putative Fe-S cluster"/>
    <property type="match status" value="1"/>
</dbReference>
<sequence>MGTILTAILIMTGLGAFFGIGIAIASKYLKVEEDPRIDIVEGLLPGSNCGACGQPGCRAFAEELIGGQCTPSGCTVGSPESIDKVADFLGVDAGEAEKRVARLHCAGGLGQARQIAEYEGYGSCGAAHLVGGGGKGCGWGCLGLADCEVACDFDAIKMNGQRLPVVDPDLCTACNDCVEACPRDLFELMPIGHNLIVQCKIPLEGEEAVALCSVACDGCSRCAQDAAEGLIRMENNLPVVDYSAGGPAEPDATFRCPTGAIKWIEDGQFKTARLVQLTTSSLGREGSRE</sequence>
<keyword evidence="2" id="KW-0004">4Fe-4S</keyword>
<evidence type="ECO:0000256" key="3">
    <source>
        <dbReference type="ARBA" id="ARBA00022723"/>
    </source>
</evidence>
<dbReference type="InterPro" id="IPR050395">
    <property type="entry name" value="4Fe4S_Ferredoxin_RnfB"/>
</dbReference>
<protein>
    <submittedName>
        <fullName evidence="12">Electron transport complex protein RnfB</fullName>
    </submittedName>
</protein>
<dbReference type="Pfam" id="PF04060">
    <property type="entry name" value="FeS"/>
    <property type="match status" value="1"/>
</dbReference>
<name>A0A3B1DEK6_9ZZZZ</name>
<feature type="domain" description="4Fe-4S" evidence="11">
    <location>
        <begin position="32"/>
        <end position="91"/>
    </location>
</feature>
<dbReference type="InterPro" id="IPR017900">
    <property type="entry name" value="4Fe4S_Fe_S_CS"/>
</dbReference>
<keyword evidence="1" id="KW-0813">Transport</keyword>
<organism evidence="12">
    <name type="scientific">hydrothermal vent metagenome</name>
    <dbReference type="NCBI Taxonomy" id="652676"/>
    <lineage>
        <taxon>unclassified sequences</taxon>
        <taxon>metagenomes</taxon>
        <taxon>ecological metagenomes</taxon>
    </lineage>
</organism>
<dbReference type="GO" id="GO:0009055">
    <property type="term" value="F:electron transfer activity"/>
    <property type="evidence" value="ECO:0007669"/>
    <property type="project" value="InterPro"/>
</dbReference>
<keyword evidence="8" id="KW-0411">Iron-sulfur</keyword>
<keyword evidence="7" id="KW-0408">Iron</keyword>
<dbReference type="InterPro" id="IPR017896">
    <property type="entry name" value="4Fe4S_Fe-S-bd"/>
</dbReference>
<gene>
    <name evidence="12" type="ORF">MNBD_PLANCTO03-1618</name>
</gene>
<reference evidence="12" key="1">
    <citation type="submission" date="2018-06" db="EMBL/GenBank/DDBJ databases">
        <authorList>
            <person name="Zhirakovskaya E."/>
        </authorList>
    </citation>
    <scope>NUCLEOTIDE SEQUENCE</scope>
</reference>
<keyword evidence="9" id="KW-0472">Membrane</keyword>
<keyword evidence="5" id="KW-1278">Translocase</keyword>
<keyword evidence="3" id="KW-0479">Metal-binding</keyword>
<evidence type="ECO:0000256" key="7">
    <source>
        <dbReference type="ARBA" id="ARBA00023004"/>
    </source>
</evidence>
<dbReference type="EMBL" id="UOGK01000512">
    <property type="protein sequence ID" value="VAX41256.1"/>
    <property type="molecule type" value="Genomic_DNA"/>
</dbReference>